<gene>
    <name evidence="2" type="ORF">SBA1_140084</name>
</gene>
<sequence>MKFATVSKILVVGLALLLASSAFAATKANLSLSGPVTVNGTTLKPGDYKLLWDGTGPSVEVSIIQGKTVVAKVPAKLVDLSTPSANTAAVVTNNGDGTRTLSGARFEGKKFALAIGESSDGMQAGSAK</sequence>
<dbReference type="OrthoDB" id="123401at2"/>
<evidence type="ECO:0000313" key="3">
    <source>
        <dbReference type="Proteomes" id="UP000238701"/>
    </source>
</evidence>
<keyword evidence="1" id="KW-0732">Signal</keyword>
<dbReference type="Proteomes" id="UP000238701">
    <property type="component" value="Unassembled WGS sequence"/>
</dbReference>
<reference evidence="3" key="1">
    <citation type="submission" date="2018-02" db="EMBL/GenBank/DDBJ databases">
        <authorList>
            <person name="Hausmann B."/>
        </authorList>
    </citation>
    <scope>NUCLEOTIDE SEQUENCE [LARGE SCALE GENOMIC DNA]</scope>
    <source>
        <strain evidence="3">Peat soil MAG SbA1</strain>
    </source>
</reference>
<dbReference type="AlphaFoldDB" id="A0A2U3K6B6"/>
<protein>
    <submittedName>
        <fullName evidence="2">Uncharacterized protein</fullName>
    </submittedName>
</protein>
<feature type="chain" id="PRO_5015483538" evidence="1">
    <location>
        <begin position="25"/>
        <end position="128"/>
    </location>
</feature>
<feature type="signal peptide" evidence="1">
    <location>
        <begin position="1"/>
        <end position="24"/>
    </location>
</feature>
<organism evidence="2 3">
    <name type="scientific">Candidatus Sulfotelmatobacter kueseliae</name>
    <dbReference type="NCBI Taxonomy" id="2042962"/>
    <lineage>
        <taxon>Bacteria</taxon>
        <taxon>Pseudomonadati</taxon>
        <taxon>Acidobacteriota</taxon>
        <taxon>Terriglobia</taxon>
        <taxon>Terriglobales</taxon>
        <taxon>Candidatus Korobacteraceae</taxon>
        <taxon>Candidatus Sulfotelmatobacter</taxon>
    </lineage>
</organism>
<dbReference type="EMBL" id="OMOD01000046">
    <property type="protein sequence ID" value="SPF35193.1"/>
    <property type="molecule type" value="Genomic_DNA"/>
</dbReference>
<accession>A0A2U3K6B6</accession>
<name>A0A2U3K6B6_9BACT</name>
<proteinExistence type="predicted"/>
<evidence type="ECO:0000313" key="2">
    <source>
        <dbReference type="EMBL" id="SPF35193.1"/>
    </source>
</evidence>
<evidence type="ECO:0000256" key="1">
    <source>
        <dbReference type="SAM" id="SignalP"/>
    </source>
</evidence>